<accession>A0A2N5TT89</accession>
<gene>
    <name evidence="1" type="ORF">PCANC_27526</name>
</gene>
<name>A0A2N5TT89_9BASI</name>
<comment type="caution">
    <text evidence="1">The sequence shown here is derived from an EMBL/GenBank/DDBJ whole genome shotgun (WGS) entry which is preliminary data.</text>
</comment>
<dbReference type="Proteomes" id="UP000235388">
    <property type="component" value="Unassembled WGS sequence"/>
</dbReference>
<evidence type="ECO:0000313" key="1">
    <source>
        <dbReference type="EMBL" id="PLW28705.1"/>
    </source>
</evidence>
<proteinExistence type="predicted"/>
<sequence length="129" mass="14177">MPPIAELALAAYTCYATGRPPICDCYLSAFSPPSPILADNIPDCPESPVPGLYGRGTAMMVMETVVVESYLYIKQALLKYFNTLETFPPSSMGACKDYQVLAGKKVYAQIMNSLDLVLSSSKEIEYERM</sequence>
<organism evidence="1 2">
    <name type="scientific">Puccinia coronata f. sp. avenae</name>
    <dbReference type="NCBI Taxonomy" id="200324"/>
    <lineage>
        <taxon>Eukaryota</taxon>
        <taxon>Fungi</taxon>
        <taxon>Dikarya</taxon>
        <taxon>Basidiomycota</taxon>
        <taxon>Pucciniomycotina</taxon>
        <taxon>Pucciniomycetes</taxon>
        <taxon>Pucciniales</taxon>
        <taxon>Pucciniaceae</taxon>
        <taxon>Puccinia</taxon>
    </lineage>
</organism>
<dbReference type="EMBL" id="PGCJ01000435">
    <property type="protein sequence ID" value="PLW28705.1"/>
    <property type="molecule type" value="Genomic_DNA"/>
</dbReference>
<protein>
    <submittedName>
        <fullName evidence="1">Uncharacterized protein</fullName>
    </submittedName>
</protein>
<dbReference type="AlphaFoldDB" id="A0A2N5TT89"/>
<reference evidence="1 2" key="1">
    <citation type="submission" date="2017-11" db="EMBL/GenBank/DDBJ databases">
        <title>De novo assembly and phasing of dikaryotic genomes from two isolates of Puccinia coronata f. sp. avenae, the causal agent of oat crown rust.</title>
        <authorList>
            <person name="Miller M.E."/>
            <person name="Zhang Y."/>
            <person name="Omidvar V."/>
            <person name="Sperschneider J."/>
            <person name="Schwessinger B."/>
            <person name="Raley C."/>
            <person name="Palmer J.M."/>
            <person name="Garnica D."/>
            <person name="Upadhyaya N."/>
            <person name="Rathjen J."/>
            <person name="Taylor J.M."/>
            <person name="Park R.F."/>
            <person name="Dodds P.N."/>
            <person name="Hirsch C.D."/>
            <person name="Kianian S.F."/>
            <person name="Figueroa M."/>
        </authorList>
    </citation>
    <scope>NUCLEOTIDE SEQUENCE [LARGE SCALE GENOMIC DNA]</scope>
    <source>
        <strain evidence="1">12NC29</strain>
    </source>
</reference>
<keyword evidence="2" id="KW-1185">Reference proteome</keyword>
<evidence type="ECO:0000313" key="2">
    <source>
        <dbReference type="Proteomes" id="UP000235388"/>
    </source>
</evidence>